<organism evidence="2 3">
    <name type="scientific">Actinoplanes cyaneus</name>
    <dbReference type="NCBI Taxonomy" id="52696"/>
    <lineage>
        <taxon>Bacteria</taxon>
        <taxon>Bacillati</taxon>
        <taxon>Actinomycetota</taxon>
        <taxon>Actinomycetes</taxon>
        <taxon>Micromonosporales</taxon>
        <taxon>Micromonosporaceae</taxon>
        <taxon>Actinoplanes</taxon>
    </lineage>
</organism>
<sequence>MVKAAAIVLAVGVLAACARPAGAPEPAASPAESAADRPALPAGWRWESFGGVQVGVPGDWGWDNQAIRLDAWCVKPGDHPPAVARPGGPIPAIACGGGTNGTPPGSLIANTGWTVGFGRTDQSDGITREGDRTTVRRDSVEVIVQAPEQLRDRIVATVHRVTVDDAGCPVTHQISTGPDLRPAPPADVTALHDVTSLSACKYPLPEAGPGRVPPRLLSGLRLDGAAAADEVRRIAAAPAGSGDLDTPADCLPEAAHGNEIIVLLVRSATGLAEMTMRYAGCVQNGFDDGTTVRRLTKAAVAPLVAGPNRIYGGFSGPPEKADLLLPHD</sequence>
<feature type="signal peptide" evidence="1">
    <location>
        <begin position="1"/>
        <end position="23"/>
    </location>
</feature>
<evidence type="ECO:0000256" key="1">
    <source>
        <dbReference type="SAM" id="SignalP"/>
    </source>
</evidence>
<accession>A0A919IJG6</accession>
<keyword evidence="1" id="KW-0732">Signal</keyword>
<keyword evidence="3" id="KW-1185">Reference proteome</keyword>
<comment type="caution">
    <text evidence="2">The sequence shown here is derived from an EMBL/GenBank/DDBJ whole genome shotgun (WGS) entry which is preliminary data.</text>
</comment>
<gene>
    <name evidence="2" type="ORF">Acy02nite_33730</name>
</gene>
<dbReference type="AlphaFoldDB" id="A0A919IJG6"/>
<dbReference type="PROSITE" id="PS51257">
    <property type="entry name" value="PROKAR_LIPOPROTEIN"/>
    <property type="match status" value="1"/>
</dbReference>
<feature type="chain" id="PRO_5037962962" evidence="1">
    <location>
        <begin position="24"/>
        <end position="328"/>
    </location>
</feature>
<dbReference type="Proteomes" id="UP000619479">
    <property type="component" value="Unassembled WGS sequence"/>
</dbReference>
<evidence type="ECO:0000313" key="3">
    <source>
        <dbReference type="Proteomes" id="UP000619479"/>
    </source>
</evidence>
<dbReference type="EMBL" id="BOMH01000025">
    <property type="protein sequence ID" value="GID65492.1"/>
    <property type="molecule type" value="Genomic_DNA"/>
</dbReference>
<proteinExistence type="predicted"/>
<name>A0A919IJG6_9ACTN</name>
<evidence type="ECO:0000313" key="2">
    <source>
        <dbReference type="EMBL" id="GID65492.1"/>
    </source>
</evidence>
<protein>
    <submittedName>
        <fullName evidence="2">Uncharacterized protein</fullName>
    </submittedName>
</protein>
<reference evidence="2" key="1">
    <citation type="submission" date="2021-01" db="EMBL/GenBank/DDBJ databases">
        <title>Whole genome shotgun sequence of Actinoplanes cyaneus NBRC 14990.</title>
        <authorList>
            <person name="Komaki H."/>
            <person name="Tamura T."/>
        </authorList>
    </citation>
    <scope>NUCLEOTIDE SEQUENCE</scope>
    <source>
        <strain evidence="2">NBRC 14990</strain>
    </source>
</reference>